<dbReference type="Gene3D" id="3.40.50.2300">
    <property type="match status" value="2"/>
</dbReference>
<dbReference type="GO" id="GO:0030246">
    <property type="term" value="F:carbohydrate binding"/>
    <property type="evidence" value="ECO:0007669"/>
    <property type="project" value="InterPro"/>
</dbReference>
<dbReference type="GO" id="GO:0046872">
    <property type="term" value="F:metal ion binding"/>
    <property type="evidence" value="ECO:0007669"/>
    <property type="project" value="UniProtKB-KW"/>
</dbReference>
<feature type="transmembrane region" description="Helical" evidence="10">
    <location>
        <begin position="9"/>
        <end position="27"/>
    </location>
</feature>
<dbReference type="CDD" id="cd01539">
    <property type="entry name" value="PBP1_GGBP"/>
    <property type="match status" value="1"/>
</dbReference>
<dbReference type="InterPro" id="IPR028082">
    <property type="entry name" value="Peripla_BP_I"/>
</dbReference>
<organism evidence="12 13">
    <name type="scientific">Clostridium saccharobutylicum DSM 13864</name>
    <dbReference type="NCBI Taxonomy" id="1345695"/>
    <lineage>
        <taxon>Bacteria</taxon>
        <taxon>Bacillati</taxon>
        <taxon>Bacillota</taxon>
        <taxon>Clostridia</taxon>
        <taxon>Eubacteriales</taxon>
        <taxon>Clostridiaceae</taxon>
        <taxon>Clostridium</taxon>
    </lineage>
</organism>
<evidence type="ECO:0000256" key="2">
    <source>
        <dbReference type="ARBA" id="ARBA00022448"/>
    </source>
</evidence>
<dbReference type="AlphaFoldDB" id="U5MVQ9"/>
<evidence type="ECO:0000256" key="1">
    <source>
        <dbReference type="ARBA" id="ARBA00004196"/>
    </source>
</evidence>
<comment type="subcellular location">
    <subcellularLocation>
        <location evidence="1">Cell envelope</location>
    </subcellularLocation>
</comment>
<evidence type="ECO:0000256" key="5">
    <source>
        <dbReference type="ARBA" id="ARBA00022729"/>
    </source>
</evidence>
<keyword evidence="3" id="KW-0762">Sugar transport</keyword>
<keyword evidence="10" id="KW-1133">Transmembrane helix</keyword>
<evidence type="ECO:0000256" key="10">
    <source>
        <dbReference type="SAM" id="Phobius"/>
    </source>
</evidence>
<keyword evidence="13" id="KW-1185">Reference proteome</keyword>
<proteinExistence type="predicted"/>
<dbReference type="EMBL" id="CP006721">
    <property type="protein sequence ID" value="AGX44685.1"/>
    <property type="molecule type" value="Genomic_DNA"/>
</dbReference>
<sequence>MIGMIQMKIFKKTITISIIAIIIIIILENNLYTVKCIANDYSVTLPVKVALFTKDLNDDYIESLSKNFEDIQKNNEGKVIFNFYDAKFNKSTQISDINNKLNQGVDLILLDIVDINDLAEVIKKIAQYNVPVLVFNREPYSIDVIKSYKKALFVGTDSKQAGTLQGKIIADAWNSNKQAIDKNNDDILQYIMLVGERFNQTSIDRSTYSVLTIQQAGIKTQELASPILNWNTESAKSTVEALFLRYGNQIEAIISNDDSMAIGAAHALQKYGYNNGNKSKVIPVVGIDGMIEAKELISKGFMLGTALQNPDLANTIYTIGMNLVYGRDPVEGTPYKLDETGVSVLIPFQEYTGPMFK</sequence>
<keyword evidence="7" id="KW-0106">Calcium</keyword>
<keyword evidence="4" id="KW-0479">Metal-binding</keyword>
<dbReference type="PATRIC" id="fig|1345695.10.peg.822"/>
<dbReference type="SUPFAM" id="SSF53822">
    <property type="entry name" value="Periplasmic binding protein-like I"/>
    <property type="match status" value="1"/>
</dbReference>
<evidence type="ECO:0000256" key="7">
    <source>
        <dbReference type="ARBA" id="ARBA00022837"/>
    </source>
</evidence>
<feature type="domain" description="Periplasmic binding protein" evidence="11">
    <location>
        <begin position="49"/>
        <end position="324"/>
    </location>
</feature>
<keyword evidence="10" id="KW-0812">Transmembrane</keyword>
<keyword evidence="2" id="KW-0813">Transport</keyword>
<gene>
    <name evidence="12" type="primary">mglB12</name>
    <name evidence="12" type="ORF">CLSA_c37240</name>
</gene>
<reference evidence="12 13" key="1">
    <citation type="journal article" date="2013" name="Genome Announc.">
        <title>Complete Genome Sequence of the Solvent Producer Clostridium saccharobutylicum NCP262 (DSM 13864).</title>
        <authorList>
            <person name="Poehlein A."/>
            <person name="Hartwich K."/>
            <person name="Krabben P."/>
            <person name="Ehrenreich A."/>
            <person name="Liebl W."/>
            <person name="Durre P."/>
            <person name="Gottschalk G."/>
            <person name="Daniel R."/>
        </authorList>
    </citation>
    <scope>NUCLEOTIDE SEQUENCE [LARGE SCALE GENOMIC DNA]</scope>
    <source>
        <strain evidence="12">DSM 13864</strain>
    </source>
</reference>
<dbReference type="InterPro" id="IPR025997">
    <property type="entry name" value="SBP_2_dom"/>
</dbReference>
<evidence type="ECO:0000259" key="11">
    <source>
        <dbReference type="Pfam" id="PF13407"/>
    </source>
</evidence>
<keyword evidence="5" id="KW-0732">Signal</keyword>
<name>U5MVQ9_CLOSA</name>
<evidence type="ECO:0000313" key="12">
    <source>
        <dbReference type="EMBL" id="AGX44685.1"/>
    </source>
</evidence>
<dbReference type="InterPro" id="IPR050555">
    <property type="entry name" value="Bact_Solute-Bind_Prot2"/>
</dbReference>
<dbReference type="PANTHER" id="PTHR30036:SF2">
    <property type="entry name" value="D-GALACTOSE_METHYL-GALACTOSIDE BINDING PERIPLASMIC PROTEIN MGLB"/>
    <property type="match status" value="1"/>
</dbReference>
<dbReference type="PANTHER" id="PTHR30036">
    <property type="entry name" value="D-XYLOSE-BINDING PERIPLASMIC PROTEIN"/>
    <property type="match status" value="1"/>
</dbReference>
<evidence type="ECO:0000256" key="8">
    <source>
        <dbReference type="ARBA" id="ARBA00034323"/>
    </source>
</evidence>
<dbReference type="Pfam" id="PF13407">
    <property type="entry name" value="Peripla_BP_4"/>
    <property type="match status" value="1"/>
</dbReference>
<evidence type="ECO:0000256" key="9">
    <source>
        <dbReference type="ARBA" id="ARBA00034344"/>
    </source>
</evidence>
<evidence type="ECO:0000256" key="3">
    <source>
        <dbReference type="ARBA" id="ARBA00022597"/>
    </source>
</evidence>
<dbReference type="KEGG" id="csb:CLSA_c37240"/>
<dbReference type="GO" id="GO:0030288">
    <property type="term" value="C:outer membrane-bounded periplasmic space"/>
    <property type="evidence" value="ECO:0007669"/>
    <property type="project" value="TreeGrafter"/>
</dbReference>
<keyword evidence="10" id="KW-0472">Membrane</keyword>
<dbReference type="InterPro" id="IPR044085">
    <property type="entry name" value="MglB-like_PBP1"/>
</dbReference>
<comment type="subunit">
    <text evidence="8">The ABC transporter complex is composed of one ATP-binding protein (MglA), two transmembrane proteins (MglC) and a solute-binding protein (MglB).</text>
</comment>
<accession>U5MVQ9</accession>
<keyword evidence="6" id="KW-0574">Periplasm</keyword>
<dbReference type="eggNOG" id="COG1879">
    <property type="taxonomic scope" value="Bacteria"/>
</dbReference>
<evidence type="ECO:0000256" key="4">
    <source>
        <dbReference type="ARBA" id="ARBA00022723"/>
    </source>
</evidence>
<dbReference type="HOGENOM" id="CLU_037628_3_1_9"/>
<protein>
    <recommendedName>
        <fullName evidence="9">D-galactose/methyl-galactoside binding periplasmic protein MglB</fullName>
    </recommendedName>
</protein>
<evidence type="ECO:0000313" key="13">
    <source>
        <dbReference type="Proteomes" id="UP000017118"/>
    </source>
</evidence>
<evidence type="ECO:0000256" key="6">
    <source>
        <dbReference type="ARBA" id="ARBA00022764"/>
    </source>
</evidence>
<dbReference type="Proteomes" id="UP000017118">
    <property type="component" value="Chromosome"/>
</dbReference>